<evidence type="ECO:0000256" key="2">
    <source>
        <dbReference type="ARBA" id="ARBA00053969"/>
    </source>
</evidence>
<name>A0A7W4J8K5_9PROT</name>
<dbReference type="PRINTS" id="PR00445">
    <property type="entry name" value="HUPFHYPC"/>
</dbReference>
<dbReference type="Pfam" id="PF01455">
    <property type="entry name" value="HupF_HypC"/>
    <property type="match status" value="1"/>
</dbReference>
<dbReference type="NCBIfam" id="TIGR00074">
    <property type="entry name" value="hypC_hupF"/>
    <property type="match status" value="1"/>
</dbReference>
<dbReference type="Proteomes" id="UP000561066">
    <property type="component" value="Unassembled WGS sequence"/>
</dbReference>
<dbReference type="PANTHER" id="PTHR35177">
    <property type="entry name" value="HYDROGENASE MATURATION FACTOR HYBG"/>
    <property type="match status" value="1"/>
</dbReference>
<protein>
    <recommendedName>
        <fullName evidence="3">Hydrogenase maturation factor HypC</fullName>
    </recommendedName>
</protein>
<dbReference type="EMBL" id="JABEQH010000016">
    <property type="protein sequence ID" value="MBB2176680.1"/>
    <property type="molecule type" value="Genomic_DNA"/>
</dbReference>
<dbReference type="GO" id="GO:0005506">
    <property type="term" value="F:iron ion binding"/>
    <property type="evidence" value="ECO:0007669"/>
    <property type="project" value="TreeGrafter"/>
</dbReference>
<dbReference type="InterPro" id="IPR001109">
    <property type="entry name" value="Hydrogenase_HupF/HypC"/>
</dbReference>
<reference evidence="4 5" key="1">
    <citation type="submission" date="2020-04" db="EMBL/GenBank/DDBJ databases">
        <title>Description of novel Gluconacetobacter.</title>
        <authorList>
            <person name="Sombolestani A."/>
        </authorList>
    </citation>
    <scope>NUCLEOTIDE SEQUENCE [LARGE SCALE GENOMIC DNA]</scope>
    <source>
        <strain evidence="4 5">LMG 21312</strain>
    </source>
</reference>
<evidence type="ECO:0000313" key="5">
    <source>
        <dbReference type="Proteomes" id="UP000561066"/>
    </source>
</evidence>
<dbReference type="PROSITE" id="PS01097">
    <property type="entry name" value="HUPF_HYPC"/>
    <property type="match status" value="1"/>
</dbReference>
<dbReference type="AlphaFoldDB" id="A0A7W4J8K5"/>
<evidence type="ECO:0000256" key="3">
    <source>
        <dbReference type="ARBA" id="ARBA00071976"/>
    </source>
</evidence>
<evidence type="ECO:0000313" key="4">
    <source>
        <dbReference type="EMBL" id="MBB2176680.1"/>
    </source>
</evidence>
<proteinExistence type="inferred from homology"/>
<dbReference type="GO" id="GO:0051604">
    <property type="term" value="P:protein maturation"/>
    <property type="evidence" value="ECO:0007669"/>
    <property type="project" value="TreeGrafter"/>
</dbReference>
<dbReference type="FunFam" id="2.30.30.140:FF:000022">
    <property type="entry name" value="Hydrogenase assembly chaperone HybG"/>
    <property type="match status" value="1"/>
</dbReference>
<organism evidence="4 5">
    <name type="scientific">Gluconacetobacter johannae</name>
    <dbReference type="NCBI Taxonomy" id="112140"/>
    <lineage>
        <taxon>Bacteria</taxon>
        <taxon>Pseudomonadati</taxon>
        <taxon>Pseudomonadota</taxon>
        <taxon>Alphaproteobacteria</taxon>
        <taxon>Acetobacterales</taxon>
        <taxon>Acetobacteraceae</taxon>
        <taxon>Gluconacetobacter</taxon>
    </lineage>
</organism>
<dbReference type="GO" id="GO:1902670">
    <property type="term" value="F:carbon dioxide binding"/>
    <property type="evidence" value="ECO:0007669"/>
    <property type="project" value="TreeGrafter"/>
</dbReference>
<sequence length="102" mass="10948">MCLGIPGQVMAILDEDATMAEVEISGVRRAVDVLCVAETGRPLSSLVGAWVLVHVGFAMSRIEEDEARETLRLLAEIGELDGELAIMRASDPDRASPEPTRA</sequence>
<keyword evidence="5" id="KW-1185">Reference proteome</keyword>
<dbReference type="InterPro" id="IPR019812">
    <property type="entry name" value="Hydgase_assmbl_chp_CS"/>
</dbReference>
<dbReference type="Gene3D" id="2.30.30.140">
    <property type="match status" value="1"/>
</dbReference>
<gene>
    <name evidence="4" type="ORF">HLH21_12220</name>
</gene>
<dbReference type="PANTHER" id="PTHR35177:SF2">
    <property type="entry name" value="HYDROGENASE MATURATION FACTOR HYBG"/>
    <property type="match status" value="1"/>
</dbReference>
<dbReference type="SUPFAM" id="SSF159127">
    <property type="entry name" value="HupF/HypC-like"/>
    <property type="match status" value="1"/>
</dbReference>
<comment type="caution">
    <text evidence="4">The sequence shown here is derived from an EMBL/GenBank/DDBJ whole genome shotgun (WGS) entry which is preliminary data.</text>
</comment>
<comment type="similarity">
    <text evidence="1">Belongs to the HupF/HypC family.</text>
</comment>
<comment type="function">
    <text evidence="2">Involved in the maturation of [NiFe] hydrogenases. Involved in the biosynthesis of the Fe(CN)(2)CO cofactor.</text>
</comment>
<accession>A0A7W4J8K5</accession>
<dbReference type="RefSeq" id="WP_182944026.1">
    <property type="nucleotide sequence ID" value="NZ_JABEQH010000016.1"/>
</dbReference>
<evidence type="ECO:0000256" key="1">
    <source>
        <dbReference type="ARBA" id="ARBA00006018"/>
    </source>
</evidence>